<dbReference type="GO" id="GO:0008276">
    <property type="term" value="F:protein methyltransferase activity"/>
    <property type="evidence" value="ECO:0007669"/>
    <property type="project" value="InterPro"/>
</dbReference>
<protein>
    <submittedName>
        <fullName evidence="1">Uncharacterized protein</fullName>
    </submittedName>
</protein>
<dbReference type="PANTHER" id="PTHR23108:SF3">
    <property type="entry name" value="METHYLTRANSFERASE FAMILY PROTEIN"/>
    <property type="match status" value="1"/>
</dbReference>
<dbReference type="PANTHER" id="PTHR23108">
    <property type="entry name" value="METHYLTRANSFERASE-RELATED"/>
    <property type="match status" value="1"/>
</dbReference>
<proteinExistence type="predicted"/>
<name>A0A8S1N5N6_PARPR</name>
<dbReference type="AlphaFoldDB" id="A0A8S1N5N6"/>
<accession>A0A8S1N5N6</accession>
<dbReference type="GO" id="GO:0005634">
    <property type="term" value="C:nucleus"/>
    <property type="evidence" value="ECO:0007669"/>
    <property type="project" value="TreeGrafter"/>
</dbReference>
<dbReference type="Pfam" id="PF10294">
    <property type="entry name" value="Methyltransf_16"/>
    <property type="match status" value="1"/>
</dbReference>
<evidence type="ECO:0000313" key="2">
    <source>
        <dbReference type="Proteomes" id="UP000688137"/>
    </source>
</evidence>
<reference evidence="1" key="1">
    <citation type="submission" date="2021-01" db="EMBL/GenBank/DDBJ databases">
        <authorList>
            <consortium name="Genoscope - CEA"/>
            <person name="William W."/>
        </authorList>
    </citation>
    <scope>NUCLEOTIDE SEQUENCE</scope>
</reference>
<dbReference type="EMBL" id="CAJJDM010000082">
    <property type="protein sequence ID" value="CAD8087730.1"/>
    <property type="molecule type" value="Genomic_DNA"/>
</dbReference>
<gene>
    <name evidence="1" type="ORF">PPRIM_AZ9-3.1.T0790085</name>
</gene>
<dbReference type="Proteomes" id="UP000688137">
    <property type="component" value="Unassembled WGS sequence"/>
</dbReference>
<dbReference type="OMA" id="WGNSDHI"/>
<comment type="caution">
    <text evidence="1">The sequence shown here is derived from an EMBL/GenBank/DDBJ whole genome shotgun (WGS) entry which is preliminary data.</text>
</comment>
<keyword evidence="2" id="KW-1185">Reference proteome</keyword>
<organism evidence="1 2">
    <name type="scientific">Paramecium primaurelia</name>
    <dbReference type="NCBI Taxonomy" id="5886"/>
    <lineage>
        <taxon>Eukaryota</taxon>
        <taxon>Sar</taxon>
        <taxon>Alveolata</taxon>
        <taxon>Ciliophora</taxon>
        <taxon>Intramacronucleata</taxon>
        <taxon>Oligohymenophorea</taxon>
        <taxon>Peniculida</taxon>
        <taxon>Parameciidae</taxon>
        <taxon>Paramecium</taxon>
    </lineage>
</organism>
<dbReference type="InterPro" id="IPR019410">
    <property type="entry name" value="Methyltransf_16"/>
</dbReference>
<dbReference type="InterPro" id="IPR038899">
    <property type="entry name" value="METTL22"/>
</dbReference>
<evidence type="ECO:0000313" key="1">
    <source>
        <dbReference type="EMBL" id="CAD8087730.1"/>
    </source>
</evidence>
<dbReference type="CDD" id="cd02440">
    <property type="entry name" value="AdoMet_MTases"/>
    <property type="match status" value="1"/>
</dbReference>
<sequence>MDINLGEIFIPNDYTLTDFQYKDVQIQLYSLNSGSTDFDLTGQIIWPASIELTKFIIDNNQLFKEKNVLELGAGAGLCGFVAAKYAKNVIITDGNQIVQDLINKNIEHLKLKNVQGSLFQWGYENSKIFKDIDIIIGADIIFWPQSIIPLYETMKYFNEQNQNIQIFVSGIKRYQQTEDEIDNLLTSIKRPRVLIKQINDYKQIVYIYKL</sequence>